<evidence type="ECO:0000313" key="2">
    <source>
        <dbReference type="Proteomes" id="UP000221918"/>
    </source>
</evidence>
<name>A0ABD6T9J8_9BACI</name>
<organism evidence="1 2">
    <name type="scientific">Bacillus pseudomycoides</name>
    <dbReference type="NCBI Taxonomy" id="64104"/>
    <lineage>
        <taxon>Bacteria</taxon>
        <taxon>Bacillati</taxon>
        <taxon>Bacillota</taxon>
        <taxon>Bacilli</taxon>
        <taxon>Bacillales</taxon>
        <taxon>Bacillaceae</taxon>
        <taxon>Bacillus</taxon>
        <taxon>Bacillus cereus group</taxon>
    </lineage>
</organism>
<evidence type="ECO:0008006" key="3">
    <source>
        <dbReference type="Google" id="ProtNLM"/>
    </source>
</evidence>
<evidence type="ECO:0000313" key="1">
    <source>
        <dbReference type="EMBL" id="PHF00498.1"/>
    </source>
</evidence>
<dbReference type="AlphaFoldDB" id="A0ABD6T9J8"/>
<dbReference type="EMBL" id="NUTL01000036">
    <property type="protein sequence ID" value="PHF00498.1"/>
    <property type="molecule type" value="Genomic_DNA"/>
</dbReference>
<reference evidence="1 2" key="1">
    <citation type="submission" date="2017-09" db="EMBL/GenBank/DDBJ databases">
        <title>Large-scale bioinformatics analysis of Bacillus genomes uncovers conserved roles of natural products in bacterial physiology.</title>
        <authorList>
            <consortium name="Agbiome Team Llc"/>
            <person name="Bleich R.M."/>
            <person name="Grubbs K.J."/>
            <person name="Santa Maria K.C."/>
            <person name="Allen S.E."/>
            <person name="Farag S."/>
            <person name="Shank E.A."/>
            <person name="Bowers A."/>
        </authorList>
    </citation>
    <scope>NUCLEOTIDE SEQUENCE [LARGE SCALE GENOMIC DNA]</scope>
    <source>
        <strain evidence="1 2">AFS037265</strain>
    </source>
</reference>
<proteinExistence type="predicted"/>
<sequence>MFEKEKGLVDHPPEGLIEVHNVYEIVPPDGTIIGMATPEEMEVAAELELQHYAYSRLLEANIQLDGSSYKDILQEFQEYERKSIGFWRALHKRLAVPWAWVLRVDVANGPIYVNNGNSYYDGDEDEEDYE</sequence>
<comment type="caution">
    <text evidence="1">The sequence shown here is derived from an EMBL/GenBank/DDBJ whole genome shotgun (WGS) entry which is preliminary data.</text>
</comment>
<gene>
    <name evidence="1" type="ORF">COF81_09265</name>
</gene>
<protein>
    <recommendedName>
        <fullName evidence="3">Group-specific protein</fullName>
    </recommendedName>
</protein>
<dbReference type="RefSeq" id="WP_018764358.1">
    <property type="nucleotide sequence ID" value="NZ_CM000744.1"/>
</dbReference>
<accession>A0ABD6T9J8</accession>
<dbReference type="Proteomes" id="UP000221918">
    <property type="component" value="Unassembled WGS sequence"/>
</dbReference>